<comment type="function">
    <text evidence="5">A acetyltransferase, which acetylates the inositol ring of phosphatidylinositol during biosynthesis of GPI-anchor.</text>
</comment>
<keyword evidence="4 5" id="KW-0472">Membrane</keyword>
<dbReference type="EMBL" id="QCYY01001287">
    <property type="protein sequence ID" value="ROT79119.1"/>
    <property type="molecule type" value="Genomic_DNA"/>
</dbReference>
<evidence type="ECO:0000313" key="7">
    <source>
        <dbReference type="EMBL" id="ROT79119.1"/>
    </source>
</evidence>
<dbReference type="GO" id="GO:0005789">
    <property type="term" value="C:endoplasmic reticulum membrane"/>
    <property type="evidence" value="ECO:0007669"/>
    <property type="project" value="UniProtKB-SubCell"/>
</dbReference>
<proteinExistence type="inferred from homology"/>
<dbReference type="UniPathway" id="UPA00196"/>
<feature type="transmembrane region" description="Helical" evidence="5">
    <location>
        <begin position="307"/>
        <end position="326"/>
    </location>
</feature>
<feature type="transmembrane region" description="Helical" evidence="5">
    <location>
        <begin position="175"/>
        <end position="194"/>
    </location>
</feature>
<dbReference type="GO" id="GO:0072659">
    <property type="term" value="P:protein localization to plasma membrane"/>
    <property type="evidence" value="ECO:0007669"/>
    <property type="project" value="TreeGrafter"/>
</dbReference>
<dbReference type="EC" id="2.3.-.-" evidence="5"/>
<dbReference type="AlphaFoldDB" id="A0A3R7MKH0"/>
<comment type="subcellular location">
    <subcellularLocation>
        <location evidence="5">Endoplasmic reticulum membrane</location>
        <topology evidence="5">Multi-pass membrane protein</topology>
    </subcellularLocation>
    <subcellularLocation>
        <location evidence="1">Membrane</location>
        <topology evidence="1">Multi-pass membrane protein</topology>
    </subcellularLocation>
</comment>
<feature type="transmembrane region" description="Helical" evidence="5">
    <location>
        <begin position="273"/>
        <end position="295"/>
    </location>
</feature>
<feature type="transmembrane region" description="Helical" evidence="5">
    <location>
        <begin position="51"/>
        <end position="72"/>
    </location>
</feature>
<feature type="transmembrane region" description="Helical" evidence="5">
    <location>
        <begin position="144"/>
        <end position="163"/>
    </location>
</feature>
<evidence type="ECO:0000256" key="1">
    <source>
        <dbReference type="ARBA" id="ARBA00004141"/>
    </source>
</evidence>
<keyword evidence="5" id="KW-0337">GPI-anchor biosynthesis</keyword>
<dbReference type="OrthoDB" id="15270at2759"/>
<keyword evidence="5" id="KW-0808">Transferase</keyword>
<evidence type="ECO:0000256" key="5">
    <source>
        <dbReference type="RuleBase" id="RU280819"/>
    </source>
</evidence>
<feature type="compositionally biased region" description="Basic and acidic residues" evidence="6">
    <location>
        <begin position="499"/>
        <end position="509"/>
    </location>
</feature>
<name>A0A3R7MKH0_PENVA</name>
<keyword evidence="3 5" id="KW-1133">Transmembrane helix</keyword>
<dbReference type="Proteomes" id="UP000283509">
    <property type="component" value="Unassembled WGS sequence"/>
</dbReference>
<keyword evidence="5" id="KW-0256">Endoplasmic reticulum</keyword>
<gene>
    <name evidence="7" type="ORF">C7M84_002137</name>
</gene>
<feature type="transmembrane region" description="Helical" evidence="5">
    <location>
        <begin position="78"/>
        <end position="97"/>
    </location>
</feature>
<comment type="caution">
    <text evidence="7">The sequence shown here is derived from an EMBL/GenBank/DDBJ whole genome shotgun (WGS) entry which is preliminary data.</text>
</comment>
<dbReference type="InterPro" id="IPR009447">
    <property type="entry name" value="PIGW/GWT1"/>
</dbReference>
<sequence>MNDSISVREAHEAFVTGHTGSTAIDVILAIFPVIPASFLAACFVKGRMGWLWFFIDSLLLVVPPTLGFTVLANYTLEVSAVQILLAGLVLVCTSHPLQDSFLNNSKHLACLTAMRAILNVNTAVAILGVDFHSFPRRFAKTEEYGYSVMDVGAGGFVVVNGFVEGRKRRCYKSVMVDAFVLAILGLLRVVFVQMSDYQHHVTEYGVHGNFFFTLAFTKAACSWWVYRLTWSSGTLLAILVCFCHHILLTAGHIGSWTLSNAPRDNLLTANREWIVSMPGYMAIYFFGAAMGNYIFRRRNEGKKLSTSFLVITAIFSISVVVLGHYVDLPSRRLGNPTFVTFVMTYTSIGFASFSLIEETLSPVLCVPPTLASINRRPLSFFLLTNVTTGEDWVVRPQVLCPPGSVGETLAARPYCGAWQVATANCGAVKFAAANYTGLAHSSSRRNERCHYTLGATHWRYTSTPADDMSGYKILFMCTALFTKHYCYYSLEITDEARKTTGNKRSENQKIRSQPQPTLTPLHSQDHPPTALCGDSMARHGRGCQVPKLYEV</sequence>
<dbReference type="PANTHER" id="PTHR20661:SF0">
    <property type="entry name" value="PHOSPHATIDYLINOSITOL-GLYCAN BIOSYNTHESIS CLASS W PROTEIN"/>
    <property type="match status" value="1"/>
</dbReference>
<dbReference type="PANTHER" id="PTHR20661">
    <property type="entry name" value="PHOSPHATIDYLINOSITOL-GLYCAN BIOSYNTHESIS CLASS W PROTEIN"/>
    <property type="match status" value="1"/>
</dbReference>
<evidence type="ECO:0000256" key="2">
    <source>
        <dbReference type="ARBA" id="ARBA00022692"/>
    </source>
</evidence>
<keyword evidence="2 5" id="KW-0812">Transmembrane</keyword>
<evidence type="ECO:0000313" key="8">
    <source>
        <dbReference type="Proteomes" id="UP000283509"/>
    </source>
</evidence>
<reference evidence="7 8" key="1">
    <citation type="submission" date="2018-04" db="EMBL/GenBank/DDBJ databases">
        <authorList>
            <person name="Zhang X."/>
            <person name="Yuan J."/>
            <person name="Li F."/>
            <person name="Xiang J."/>
        </authorList>
    </citation>
    <scope>NUCLEOTIDE SEQUENCE [LARGE SCALE GENOMIC DNA]</scope>
    <source>
        <tissue evidence="7">Muscle</tissue>
    </source>
</reference>
<feature type="compositionally biased region" description="Polar residues" evidence="6">
    <location>
        <begin position="510"/>
        <end position="522"/>
    </location>
</feature>
<feature type="region of interest" description="Disordered" evidence="6">
    <location>
        <begin position="499"/>
        <end position="526"/>
    </location>
</feature>
<evidence type="ECO:0000256" key="4">
    <source>
        <dbReference type="ARBA" id="ARBA00023136"/>
    </source>
</evidence>
<keyword evidence="5" id="KW-0012">Acyltransferase</keyword>
<dbReference type="GO" id="GO:0006506">
    <property type="term" value="P:GPI anchor biosynthetic process"/>
    <property type="evidence" value="ECO:0007669"/>
    <property type="project" value="UniProtKB-UniPathway"/>
</dbReference>
<reference evidence="7 8" key="2">
    <citation type="submission" date="2019-01" db="EMBL/GenBank/DDBJ databases">
        <title>The decoding of complex shrimp genome reveals the adaptation for benthos swimmer, frequently molting mechanism and breeding impact on genome.</title>
        <authorList>
            <person name="Sun Y."/>
            <person name="Gao Y."/>
            <person name="Yu Y."/>
        </authorList>
    </citation>
    <scope>NUCLEOTIDE SEQUENCE [LARGE SCALE GENOMIC DNA]</scope>
    <source>
        <tissue evidence="7">Muscle</tissue>
    </source>
</reference>
<protein>
    <recommendedName>
        <fullName evidence="5">Phosphatidylinositol-glycan biosynthesis class W protein</fullName>
        <ecNumber evidence="5">2.3.-.-</ecNumber>
    </recommendedName>
</protein>
<feature type="transmembrane region" description="Helical" evidence="5">
    <location>
        <begin position="233"/>
        <end position="253"/>
    </location>
</feature>
<feature type="transmembrane region" description="Helical" evidence="5">
    <location>
        <begin position="109"/>
        <end position="129"/>
    </location>
</feature>
<dbReference type="Pfam" id="PF06423">
    <property type="entry name" value="GWT1"/>
    <property type="match status" value="1"/>
</dbReference>
<organism evidence="7 8">
    <name type="scientific">Penaeus vannamei</name>
    <name type="common">Whiteleg shrimp</name>
    <name type="synonym">Litopenaeus vannamei</name>
    <dbReference type="NCBI Taxonomy" id="6689"/>
    <lineage>
        <taxon>Eukaryota</taxon>
        <taxon>Metazoa</taxon>
        <taxon>Ecdysozoa</taxon>
        <taxon>Arthropoda</taxon>
        <taxon>Crustacea</taxon>
        <taxon>Multicrustacea</taxon>
        <taxon>Malacostraca</taxon>
        <taxon>Eumalacostraca</taxon>
        <taxon>Eucarida</taxon>
        <taxon>Decapoda</taxon>
        <taxon>Dendrobranchiata</taxon>
        <taxon>Penaeoidea</taxon>
        <taxon>Penaeidae</taxon>
        <taxon>Penaeus</taxon>
    </lineage>
</organism>
<keyword evidence="8" id="KW-1185">Reference proteome</keyword>
<feature type="transmembrane region" description="Helical" evidence="5">
    <location>
        <begin position="26"/>
        <end position="44"/>
    </location>
</feature>
<dbReference type="GO" id="GO:0032216">
    <property type="term" value="F:glucosaminyl-phosphatidylinositol O-acyltransferase activity"/>
    <property type="evidence" value="ECO:0007669"/>
    <property type="project" value="TreeGrafter"/>
</dbReference>
<feature type="transmembrane region" description="Helical" evidence="5">
    <location>
        <begin position="206"/>
        <end position="226"/>
    </location>
</feature>
<evidence type="ECO:0000256" key="6">
    <source>
        <dbReference type="SAM" id="MobiDB-lite"/>
    </source>
</evidence>
<comment type="pathway">
    <text evidence="5">Glycolipid biosynthesis; glycosylphosphatidylinositol-anchor biosynthesis.</text>
</comment>
<accession>A0A3R7MKH0</accession>
<comment type="similarity">
    <text evidence="5">Belongs to the PIGW family.</text>
</comment>
<evidence type="ECO:0000256" key="3">
    <source>
        <dbReference type="ARBA" id="ARBA00022989"/>
    </source>
</evidence>
<dbReference type="STRING" id="6689.A0A3R7MKH0"/>